<dbReference type="RefSeq" id="WP_138865274.1">
    <property type="nucleotide sequence ID" value="NZ_VCPC01000004.1"/>
</dbReference>
<proteinExistence type="predicted"/>
<dbReference type="Proteomes" id="UP001191082">
    <property type="component" value="Unassembled WGS sequence"/>
</dbReference>
<dbReference type="EMBL" id="VCPC01000004">
    <property type="protein sequence ID" value="TMV10702.1"/>
    <property type="molecule type" value="Genomic_DNA"/>
</dbReference>
<protein>
    <recommendedName>
        <fullName evidence="3">Translocase</fullName>
    </recommendedName>
</protein>
<evidence type="ECO:0000313" key="1">
    <source>
        <dbReference type="EMBL" id="TMV10702.1"/>
    </source>
</evidence>
<sequence length="310" mass="32109">MPKTRLIATSVATLSCALGVGYFMQRTGGPETTGRMAASVMLAPQPAVTAEPLDLSQIILASAPADIAAMDAAEEPMVIEPQPLALPADCTVSVAASTVEPASVALDIAAPCNRNDRITVHHSGMMFTLATDTTGAASVTVPALNSDAIFIVETPTGGAVASAEVPSLSDYDRVALQWTGETGLQIHAREYEADYGSGRHVWTGHAESDGPVGGSVVRLGDPDTLNPRLAEVYTFPASRAVESGTVALTVEAEVTEANCGRDIAAQSITPRGAESAPRTRDLVLSVPDCDAKGDFLVLNNLLDDLKIAAN</sequence>
<evidence type="ECO:0000313" key="2">
    <source>
        <dbReference type="Proteomes" id="UP001191082"/>
    </source>
</evidence>
<comment type="caution">
    <text evidence="1">The sequence shown here is derived from an EMBL/GenBank/DDBJ whole genome shotgun (WGS) entry which is preliminary data.</text>
</comment>
<accession>A0ABY2X6D8</accession>
<name>A0ABY2X6D8_9RHOB</name>
<dbReference type="PROSITE" id="PS51257">
    <property type="entry name" value="PROKAR_LIPOPROTEIN"/>
    <property type="match status" value="1"/>
</dbReference>
<organism evidence="1 2">
    <name type="scientific">Arenibacterium halophilum</name>
    <dbReference type="NCBI Taxonomy" id="2583821"/>
    <lineage>
        <taxon>Bacteria</taxon>
        <taxon>Pseudomonadati</taxon>
        <taxon>Pseudomonadota</taxon>
        <taxon>Alphaproteobacteria</taxon>
        <taxon>Rhodobacterales</taxon>
        <taxon>Paracoccaceae</taxon>
        <taxon>Arenibacterium</taxon>
    </lineage>
</organism>
<keyword evidence="2" id="KW-1185">Reference proteome</keyword>
<reference evidence="1 2" key="1">
    <citation type="submission" date="2019-05" db="EMBL/GenBank/DDBJ databases">
        <title>Marivita sp. nov. isolated from sea sediment.</title>
        <authorList>
            <person name="Kim W."/>
        </authorList>
    </citation>
    <scope>NUCLEOTIDE SEQUENCE [LARGE SCALE GENOMIC DNA]</scope>
    <source>
        <strain evidence="1 2">CAU 1492</strain>
    </source>
</reference>
<gene>
    <name evidence="1" type="ORF">FGK64_18195</name>
</gene>
<evidence type="ECO:0008006" key="3">
    <source>
        <dbReference type="Google" id="ProtNLM"/>
    </source>
</evidence>